<feature type="transmembrane region" description="Helical" evidence="1">
    <location>
        <begin position="162"/>
        <end position="186"/>
    </location>
</feature>
<dbReference type="WBParaSite" id="SMTH1_22880.1">
    <property type="protein sequence ID" value="SMTH1_22880.1"/>
    <property type="gene ID" value="SMTH1_22880"/>
</dbReference>
<accession>A0AA85B0F4</accession>
<name>A0AA85B0F4_9TREM</name>
<keyword evidence="1" id="KW-0472">Membrane</keyword>
<evidence type="ECO:0000313" key="2">
    <source>
        <dbReference type="Proteomes" id="UP000050791"/>
    </source>
</evidence>
<organism evidence="2 3">
    <name type="scientific">Schistosoma mattheei</name>
    <dbReference type="NCBI Taxonomy" id="31246"/>
    <lineage>
        <taxon>Eukaryota</taxon>
        <taxon>Metazoa</taxon>
        <taxon>Spiralia</taxon>
        <taxon>Lophotrochozoa</taxon>
        <taxon>Platyhelminthes</taxon>
        <taxon>Trematoda</taxon>
        <taxon>Digenea</taxon>
        <taxon>Strigeidida</taxon>
        <taxon>Schistosomatoidea</taxon>
        <taxon>Schistosomatidae</taxon>
        <taxon>Schistosoma</taxon>
    </lineage>
</organism>
<evidence type="ECO:0000313" key="3">
    <source>
        <dbReference type="WBParaSite" id="SMTH1_22880.1"/>
    </source>
</evidence>
<reference evidence="3" key="1">
    <citation type="submission" date="2023-11" db="UniProtKB">
        <authorList>
            <consortium name="WormBaseParasite"/>
        </authorList>
    </citation>
    <scope>IDENTIFICATION</scope>
</reference>
<dbReference type="AlphaFoldDB" id="A0AA85B0F4"/>
<evidence type="ECO:0000256" key="1">
    <source>
        <dbReference type="SAM" id="Phobius"/>
    </source>
</evidence>
<dbReference type="Proteomes" id="UP000050791">
    <property type="component" value="Unassembled WGS sequence"/>
</dbReference>
<protein>
    <submittedName>
        <fullName evidence="3">Uncharacterized protein</fullName>
    </submittedName>
</protein>
<keyword evidence="1" id="KW-0812">Transmembrane</keyword>
<proteinExistence type="predicted"/>
<sequence>MTISSLVLSFFKAFCSCVISWVLSFFYRVSSTMVCLIYCWFISLILAVLTDDSSAAKNLRCHLYCSLAFFGVRVPLCQRFLLQADHSVVCAFSMSGYEILICFFFFEGFSSLFPVLSDNSIAVVKITKYSDVNIPSTLFRSSMSVGISESCSMHQLSLGVPFLFHFFHLFSIPLGSWLEVCILHLLTEHADGNTRGVNRVVRQWKPVFCQTSPISKQCKACYVHMILR</sequence>
<feature type="transmembrane region" description="Helical" evidence="1">
    <location>
        <begin position="25"/>
        <end position="50"/>
    </location>
</feature>
<feature type="transmembrane region" description="Helical" evidence="1">
    <location>
        <begin position="88"/>
        <end position="106"/>
    </location>
</feature>
<keyword evidence="1" id="KW-1133">Transmembrane helix</keyword>